<dbReference type="Proteomes" id="UP000002671">
    <property type="component" value="Chromosome"/>
</dbReference>
<organism evidence="1 2">
    <name type="scientific">Coxiella burnetii (strain RSA 493 / Nine Mile phase I)</name>
    <dbReference type="NCBI Taxonomy" id="227377"/>
    <lineage>
        <taxon>Bacteria</taxon>
        <taxon>Pseudomonadati</taxon>
        <taxon>Pseudomonadota</taxon>
        <taxon>Gammaproteobacteria</taxon>
        <taxon>Legionellales</taxon>
        <taxon>Coxiellaceae</taxon>
        <taxon>Coxiella</taxon>
    </lineage>
</organism>
<keyword evidence="2" id="KW-1185">Reference proteome</keyword>
<sequence length="60" mass="7087">MHLSKTDILERAVDYYAKRQIRSHSDLMKFAGGTKAVLVTNNTRHFDRVKGLRIENWLRE</sequence>
<proteinExistence type="predicted"/>
<evidence type="ECO:0000313" key="2">
    <source>
        <dbReference type="Proteomes" id="UP000002671"/>
    </source>
</evidence>
<dbReference type="InterPro" id="IPR029060">
    <property type="entry name" value="PIN-like_dom_sf"/>
</dbReference>
<dbReference type="GeneID" id="7065886"/>
<reference evidence="1 2" key="2">
    <citation type="journal article" date="2009" name="Infect. Immun.">
        <title>Comparative genomics reveal extensive transposon-mediated genomic plasticity and diversity among potential effector proteins within the genus Coxiella.</title>
        <authorList>
            <person name="Beare P.A."/>
            <person name="Unsworth N."/>
            <person name="Andoh M."/>
            <person name="Voth D.E."/>
            <person name="Omsland A."/>
            <person name="Gilk S.D."/>
            <person name="Williams K.P."/>
            <person name="Sobral B.W."/>
            <person name="Kupko J.J.III."/>
            <person name="Porcella S.F."/>
            <person name="Samuel J.E."/>
            <person name="Heinzen R.A."/>
        </authorList>
    </citation>
    <scope>NUCLEOTIDE SEQUENCE [LARGE SCALE GENOMIC DNA]</scope>
    <source>
        <strain evidence="2">RSA 493 / Nine Mile phase I</strain>
    </source>
</reference>
<gene>
    <name evidence="1" type="ORF">CBU_1653a</name>
</gene>
<dbReference type="RefSeq" id="WP_010958352.1">
    <property type="nucleotide sequence ID" value="NC_002971.4"/>
</dbReference>
<name>B5QSE6_COXBU</name>
<dbReference type="EnsemblBacteria" id="ACI15310">
    <property type="protein sequence ID" value="ACI15310"/>
    <property type="gene ID" value="CBU_1653a"/>
</dbReference>
<dbReference type="AlphaFoldDB" id="B5QSE6"/>
<dbReference type="KEGG" id="cbu:CBU_1653a"/>
<dbReference type="HOGENOM" id="CLU_2933612_0_0_6"/>
<dbReference type="EMBL" id="AE016828">
    <property type="protein sequence ID" value="ACI15310.1"/>
    <property type="molecule type" value="Genomic_DNA"/>
</dbReference>
<dbReference type="RefSeq" id="YP_002333019.1">
    <property type="nucleotide sequence ID" value="NC_002971.4"/>
</dbReference>
<reference evidence="1 2" key="1">
    <citation type="journal article" date="2003" name="Proc. Natl. Acad. Sci. U.S.A.">
        <title>Complete genome sequence of the Q-fever pathogen, Coxiella burnetii.</title>
        <authorList>
            <person name="Seshadri R."/>
            <person name="Paulsen I.T."/>
            <person name="Eisen J.A."/>
            <person name="Read T.D."/>
            <person name="Nelson K.E."/>
            <person name="Nelson W.C."/>
            <person name="Ward N.L."/>
            <person name="Tettelin H."/>
            <person name="Davidsen T.M."/>
            <person name="Beanan M.J."/>
            <person name="Deboy R.T."/>
            <person name="Daugherty S.C."/>
            <person name="Brinkac L.M."/>
            <person name="Madupu R."/>
            <person name="Dodson R.J."/>
            <person name="Khouri H.M."/>
            <person name="Lee K.H."/>
            <person name="Carty H.A."/>
            <person name="Scanlan D."/>
            <person name="Heinzen R.A."/>
            <person name="Thompson H.A."/>
            <person name="Samuel J.E."/>
            <person name="Fraser C.M."/>
            <person name="Heidelberg J.F."/>
        </authorList>
    </citation>
    <scope>NUCLEOTIDE SEQUENCE [LARGE SCALE GENOMIC DNA]</scope>
    <source>
        <strain evidence="2">RSA 493 / Nine Mile phase I</strain>
    </source>
</reference>
<dbReference type="SUPFAM" id="SSF88723">
    <property type="entry name" value="PIN domain-like"/>
    <property type="match status" value="1"/>
</dbReference>
<dbReference type="OrthoDB" id="9796690at2"/>
<dbReference type="Gene3D" id="3.40.50.1010">
    <property type="entry name" value="5'-nuclease"/>
    <property type="match status" value="1"/>
</dbReference>
<protein>
    <submittedName>
        <fullName evidence="1">Virulence-associated protein C</fullName>
    </submittedName>
</protein>
<evidence type="ECO:0000313" key="1">
    <source>
        <dbReference type="EMBL" id="ACI15310.1"/>
    </source>
</evidence>
<accession>B5QSE6</accession>